<proteinExistence type="predicted"/>
<protein>
    <submittedName>
        <fullName evidence="1">Uncharacterized protein</fullName>
    </submittedName>
</protein>
<evidence type="ECO:0000313" key="1">
    <source>
        <dbReference type="EnsemblPlants" id="Zm00001eb047100_P001"/>
    </source>
</evidence>
<dbReference type="InParanoid" id="A0A804LZ88"/>
<reference evidence="2" key="1">
    <citation type="submission" date="2015-12" db="EMBL/GenBank/DDBJ databases">
        <title>Update maize B73 reference genome by single molecule sequencing technologies.</title>
        <authorList>
            <consortium name="Maize Genome Sequencing Project"/>
            <person name="Ware D."/>
        </authorList>
    </citation>
    <scope>NUCLEOTIDE SEQUENCE [LARGE SCALE GENOMIC DNA]</scope>
    <source>
        <strain evidence="2">cv. B73</strain>
    </source>
</reference>
<dbReference type="EnsemblPlants" id="Zm00001eb047100_T001">
    <property type="protein sequence ID" value="Zm00001eb047100_P001"/>
    <property type="gene ID" value="Zm00001eb047100"/>
</dbReference>
<dbReference type="Gramene" id="Zm00001eb047100_T001">
    <property type="protein sequence ID" value="Zm00001eb047100_P001"/>
    <property type="gene ID" value="Zm00001eb047100"/>
</dbReference>
<dbReference type="Proteomes" id="UP000007305">
    <property type="component" value="Chromosome 1"/>
</dbReference>
<dbReference type="AlphaFoldDB" id="A0A804LZ88"/>
<reference evidence="1" key="3">
    <citation type="submission" date="2021-05" db="UniProtKB">
        <authorList>
            <consortium name="EnsemblPlants"/>
        </authorList>
    </citation>
    <scope>IDENTIFICATION</scope>
    <source>
        <strain evidence="1">cv. B73</strain>
    </source>
</reference>
<organism evidence="1 2">
    <name type="scientific">Zea mays</name>
    <name type="common">Maize</name>
    <dbReference type="NCBI Taxonomy" id="4577"/>
    <lineage>
        <taxon>Eukaryota</taxon>
        <taxon>Viridiplantae</taxon>
        <taxon>Streptophyta</taxon>
        <taxon>Embryophyta</taxon>
        <taxon>Tracheophyta</taxon>
        <taxon>Spermatophyta</taxon>
        <taxon>Magnoliopsida</taxon>
        <taxon>Liliopsida</taxon>
        <taxon>Poales</taxon>
        <taxon>Poaceae</taxon>
        <taxon>PACMAD clade</taxon>
        <taxon>Panicoideae</taxon>
        <taxon>Andropogonodae</taxon>
        <taxon>Andropogoneae</taxon>
        <taxon>Tripsacinae</taxon>
        <taxon>Zea</taxon>
    </lineage>
</organism>
<accession>A0A804LZ88</accession>
<evidence type="ECO:0000313" key="2">
    <source>
        <dbReference type="Proteomes" id="UP000007305"/>
    </source>
</evidence>
<sequence>MTIDSLVCQDTSANSVISILGEMPRRIYGMDINREMDLTTNEVVAGTFEADSRQMMSTEQTIDVPSEISTLLQVVTSVEDVVVVEDTSDDEDATLVAQTTFKNTIFYHRQRRSFSFHG</sequence>
<name>A0A804LZ88_MAIZE</name>
<reference evidence="1" key="2">
    <citation type="submission" date="2019-07" db="EMBL/GenBank/DDBJ databases">
        <authorList>
            <person name="Seetharam A."/>
            <person name="Woodhouse M."/>
            <person name="Cannon E."/>
        </authorList>
    </citation>
    <scope>NUCLEOTIDE SEQUENCE [LARGE SCALE GENOMIC DNA]</scope>
    <source>
        <strain evidence="1">cv. B73</strain>
    </source>
</reference>
<keyword evidence="2" id="KW-1185">Reference proteome</keyword>